<name>A0AAE3A257_9FIRM</name>
<feature type="binding site" evidence="8">
    <location>
        <position position="280"/>
    </location>
    <ligand>
        <name>substrate</name>
    </ligand>
</feature>
<keyword evidence="12" id="KW-0645">Protease</keyword>
<feature type="domain" description="Peptidase S11 D-alanyl-D-alanine carboxypeptidase A N-terminal" evidence="11">
    <location>
        <begin position="78"/>
        <end position="311"/>
    </location>
</feature>
<evidence type="ECO:0000259" key="11">
    <source>
        <dbReference type="Pfam" id="PF00768"/>
    </source>
</evidence>
<feature type="active site" evidence="7">
    <location>
        <position position="164"/>
    </location>
</feature>
<evidence type="ECO:0000313" key="12">
    <source>
        <dbReference type="EMBL" id="MCC2119420.1"/>
    </source>
</evidence>
<organism evidence="12 13">
    <name type="scientific">Waltera acetigignens</name>
    <dbReference type="NCBI Taxonomy" id="2981769"/>
    <lineage>
        <taxon>Bacteria</taxon>
        <taxon>Bacillati</taxon>
        <taxon>Bacillota</taxon>
        <taxon>Clostridia</taxon>
        <taxon>Lachnospirales</taxon>
        <taxon>Lachnospiraceae</taxon>
        <taxon>Waltera</taxon>
    </lineage>
</organism>
<dbReference type="GO" id="GO:0009002">
    <property type="term" value="F:serine-type D-Ala-D-Ala carboxypeptidase activity"/>
    <property type="evidence" value="ECO:0007669"/>
    <property type="project" value="InterPro"/>
</dbReference>
<proteinExistence type="inferred from homology"/>
<comment type="similarity">
    <text evidence="1 9">Belongs to the peptidase S11 family.</text>
</comment>
<evidence type="ECO:0000256" key="1">
    <source>
        <dbReference type="ARBA" id="ARBA00007164"/>
    </source>
</evidence>
<feature type="chain" id="PRO_5042104900" evidence="10">
    <location>
        <begin position="31"/>
        <end position="329"/>
    </location>
</feature>
<dbReference type="Gene3D" id="3.40.710.10">
    <property type="entry name" value="DD-peptidase/beta-lactamase superfamily"/>
    <property type="match status" value="1"/>
</dbReference>
<evidence type="ECO:0000256" key="3">
    <source>
        <dbReference type="ARBA" id="ARBA00022801"/>
    </source>
</evidence>
<dbReference type="InterPro" id="IPR018044">
    <property type="entry name" value="Peptidase_S11"/>
</dbReference>
<dbReference type="Pfam" id="PF00768">
    <property type="entry name" value="Peptidase_S11"/>
    <property type="match status" value="1"/>
</dbReference>
<dbReference type="InterPro" id="IPR012338">
    <property type="entry name" value="Beta-lactam/transpept-like"/>
</dbReference>
<dbReference type="PANTHER" id="PTHR21581">
    <property type="entry name" value="D-ALANYL-D-ALANINE CARBOXYPEPTIDASE"/>
    <property type="match status" value="1"/>
</dbReference>
<evidence type="ECO:0000256" key="5">
    <source>
        <dbReference type="ARBA" id="ARBA00022984"/>
    </source>
</evidence>
<evidence type="ECO:0000256" key="9">
    <source>
        <dbReference type="RuleBase" id="RU004016"/>
    </source>
</evidence>
<dbReference type="SUPFAM" id="SSF56601">
    <property type="entry name" value="beta-lactamase/transpeptidase-like"/>
    <property type="match status" value="1"/>
</dbReference>
<keyword evidence="4" id="KW-0133">Cell shape</keyword>
<evidence type="ECO:0000256" key="2">
    <source>
        <dbReference type="ARBA" id="ARBA00022729"/>
    </source>
</evidence>
<dbReference type="GO" id="GO:0009252">
    <property type="term" value="P:peptidoglycan biosynthetic process"/>
    <property type="evidence" value="ECO:0007669"/>
    <property type="project" value="UniProtKB-KW"/>
</dbReference>
<comment type="caution">
    <text evidence="12">The sequence shown here is derived from an EMBL/GenBank/DDBJ whole genome shotgun (WGS) entry which is preliminary data.</text>
</comment>
<keyword evidence="13" id="KW-1185">Reference proteome</keyword>
<protein>
    <submittedName>
        <fullName evidence="12">D-alanyl-D-alanine carboxypeptidase</fullName>
    </submittedName>
</protein>
<evidence type="ECO:0000256" key="4">
    <source>
        <dbReference type="ARBA" id="ARBA00022960"/>
    </source>
</evidence>
<gene>
    <name evidence="12" type="ORF">LKD75_07380</name>
</gene>
<dbReference type="PRINTS" id="PR00725">
    <property type="entry name" value="DADACBPTASE1"/>
</dbReference>
<dbReference type="EMBL" id="JAJEPV010000014">
    <property type="protein sequence ID" value="MCC2119420.1"/>
    <property type="molecule type" value="Genomic_DNA"/>
</dbReference>
<keyword evidence="3" id="KW-0378">Hydrolase</keyword>
<evidence type="ECO:0000256" key="10">
    <source>
        <dbReference type="SAM" id="SignalP"/>
    </source>
</evidence>
<dbReference type="Proteomes" id="UP001197795">
    <property type="component" value="Unassembled WGS sequence"/>
</dbReference>
<dbReference type="PROSITE" id="PS51257">
    <property type="entry name" value="PROKAR_LIPOPROTEIN"/>
    <property type="match status" value="1"/>
</dbReference>
<feature type="signal peptide" evidence="10">
    <location>
        <begin position="1"/>
        <end position="30"/>
    </location>
</feature>
<evidence type="ECO:0000256" key="7">
    <source>
        <dbReference type="PIRSR" id="PIRSR618044-1"/>
    </source>
</evidence>
<feature type="active site" description="Proton acceptor" evidence="7">
    <location>
        <position position="110"/>
    </location>
</feature>
<dbReference type="PANTHER" id="PTHR21581:SF26">
    <property type="entry name" value="D-ALANYL-D-ALANINE ENDOPEPTIDASE"/>
    <property type="match status" value="1"/>
</dbReference>
<feature type="active site" description="Acyl-ester intermediate" evidence="7">
    <location>
        <position position="107"/>
    </location>
</feature>
<reference evidence="12 13" key="1">
    <citation type="submission" date="2021-10" db="EMBL/GenBank/DDBJ databases">
        <title>Anaerobic single-cell dispensing facilitates the cultivation of human gut bacteria.</title>
        <authorList>
            <person name="Afrizal A."/>
        </authorList>
    </citation>
    <scope>NUCLEOTIDE SEQUENCE [LARGE SCALE GENOMIC DNA]</scope>
    <source>
        <strain evidence="12 13">CLA-AA-H273</strain>
    </source>
</reference>
<dbReference type="GO" id="GO:0071555">
    <property type="term" value="P:cell wall organization"/>
    <property type="evidence" value="ECO:0007669"/>
    <property type="project" value="UniProtKB-KW"/>
</dbReference>
<evidence type="ECO:0000313" key="13">
    <source>
        <dbReference type="Proteomes" id="UP001197795"/>
    </source>
</evidence>
<evidence type="ECO:0000256" key="6">
    <source>
        <dbReference type="ARBA" id="ARBA00023316"/>
    </source>
</evidence>
<dbReference type="RefSeq" id="WP_227733128.1">
    <property type="nucleotide sequence ID" value="NZ_JAJEPV010000014.1"/>
</dbReference>
<dbReference type="GO" id="GO:0008360">
    <property type="term" value="P:regulation of cell shape"/>
    <property type="evidence" value="ECO:0007669"/>
    <property type="project" value="UniProtKB-KW"/>
</dbReference>
<dbReference type="InterPro" id="IPR001967">
    <property type="entry name" value="Peptidase_S11_N"/>
</dbReference>
<accession>A0AAE3A257</accession>
<sequence length="329" mass="35552">MKCTNKVRRICFCMSLILCMSLLTGCGNVAYTFPYDVNSSVSSFNVLAGTGAGRAEPFAADLCVVTEDQTGDGSVDMSQASAAVLFDVNNKKVLYSKNAHERLYPASLTKVMTALVALQNASPDTVLTATDSVKITESGAQLCGLKAGDTMTLDQALHILLMYSANDAAMLIAENIGGSVDHFVEMMNEEAQRLGATNTSFANPHGLSDDNHYTSAYDLYLIFNEAIKYDSFNEIIHMTSYQTAYYDKDGKAKELTVNNTNRFLRGDFQAPENITVIGGKTGTTNAAGHCLILLSRDTSGAPYISVILNSSASDVLYPEMVQLLEQINK</sequence>
<keyword evidence="5" id="KW-0573">Peptidoglycan synthesis</keyword>
<dbReference type="GO" id="GO:0006508">
    <property type="term" value="P:proteolysis"/>
    <property type="evidence" value="ECO:0007669"/>
    <property type="project" value="InterPro"/>
</dbReference>
<dbReference type="AlphaFoldDB" id="A0AAE3A257"/>
<keyword evidence="2 10" id="KW-0732">Signal</keyword>
<evidence type="ECO:0000256" key="8">
    <source>
        <dbReference type="PIRSR" id="PIRSR618044-2"/>
    </source>
</evidence>
<keyword evidence="12" id="KW-0121">Carboxypeptidase</keyword>
<keyword evidence="6" id="KW-0961">Cell wall biogenesis/degradation</keyword>